<accession>A0A1T4MA49</accession>
<dbReference type="AlphaFoldDB" id="A0A1T4MA49"/>
<evidence type="ECO:0000313" key="3">
    <source>
        <dbReference type="Proteomes" id="UP000190328"/>
    </source>
</evidence>
<dbReference type="OrthoDB" id="2185447at2"/>
<dbReference type="Proteomes" id="UP000190328">
    <property type="component" value="Unassembled WGS sequence"/>
</dbReference>
<dbReference type="Pfam" id="PF04854">
    <property type="entry name" value="DUF624"/>
    <property type="match status" value="1"/>
</dbReference>
<evidence type="ECO:0000256" key="1">
    <source>
        <dbReference type="SAM" id="Phobius"/>
    </source>
</evidence>
<keyword evidence="1" id="KW-0472">Membrane</keyword>
<gene>
    <name evidence="2" type="ORF">SAMN02745116_01001</name>
</gene>
<feature type="transmembrane region" description="Helical" evidence="1">
    <location>
        <begin position="146"/>
        <end position="168"/>
    </location>
</feature>
<feature type="transmembrane region" description="Helical" evidence="1">
    <location>
        <begin position="174"/>
        <end position="192"/>
    </location>
</feature>
<protein>
    <submittedName>
        <fullName evidence="2">Uncharacterized membrane protein YesL</fullName>
    </submittedName>
</protein>
<feature type="transmembrane region" description="Helical" evidence="1">
    <location>
        <begin position="21"/>
        <end position="46"/>
    </location>
</feature>
<feature type="transmembrane region" description="Helical" evidence="1">
    <location>
        <begin position="80"/>
        <end position="100"/>
    </location>
</feature>
<keyword evidence="3" id="KW-1185">Reference proteome</keyword>
<dbReference type="RefSeq" id="WP_078806926.1">
    <property type="nucleotide sequence ID" value="NZ_FUXI01000009.1"/>
</dbReference>
<dbReference type="STRING" id="263852.SAMN02745116_01001"/>
<dbReference type="EMBL" id="FUXI01000009">
    <property type="protein sequence ID" value="SJZ63812.1"/>
    <property type="molecule type" value="Genomic_DNA"/>
</dbReference>
<evidence type="ECO:0000313" key="2">
    <source>
        <dbReference type="EMBL" id="SJZ63812.1"/>
    </source>
</evidence>
<keyword evidence="1" id="KW-1133">Transmembrane helix</keyword>
<feature type="transmembrane region" description="Helical" evidence="1">
    <location>
        <begin position="106"/>
        <end position="126"/>
    </location>
</feature>
<organism evidence="2 3">
    <name type="scientific">Pilibacter termitis</name>
    <dbReference type="NCBI Taxonomy" id="263852"/>
    <lineage>
        <taxon>Bacteria</taxon>
        <taxon>Bacillati</taxon>
        <taxon>Bacillota</taxon>
        <taxon>Bacilli</taxon>
        <taxon>Lactobacillales</taxon>
        <taxon>Enterococcaceae</taxon>
        <taxon>Pilibacter</taxon>
    </lineage>
</organism>
<name>A0A1T4MA49_9ENTE</name>
<proteinExistence type="predicted"/>
<sequence>MNDIASKSLRAGEYIIFALKLQVFCVVAMVRFGIVFGIFPALAAAFERFFAVFGDKEEVDFLKLSDVVNDAKKHFKKANIIGFLSFAIMLVLAIDIRINGKIIQNTYVHICLIVLLLLCLCVNFYLFPSLVRYSLTVKDTFKQAFFLVLCSVPQTIAIFIGLAIASYLSVLFPLLALLPIPVFFFSIAYFSFQAMKRLERMNEEAMNSEKDE</sequence>
<reference evidence="2 3" key="1">
    <citation type="submission" date="2017-02" db="EMBL/GenBank/DDBJ databases">
        <authorList>
            <person name="Peterson S.W."/>
        </authorList>
    </citation>
    <scope>NUCLEOTIDE SEQUENCE [LARGE SCALE GENOMIC DNA]</scope>
    <source>
        <strain evidence="2 3">ATCC BAA-1030</strain>
    </source>
</reference>
<dbReference type="InterPro" id="IPR006938">
    <property type="entry name" value="DUF624"/>
</dbReference>
<keyword evidence="1" id="KW-0812">Transmembrane</keyword>